<protein>
    <submittedName>
        <fullName evidence="1">Uncharacterized protein</fullName>
    </submittedName>
</protein>
<reference evidence="1 2" key="1">
    <citation type="submission" date="2020-09" db="EMBL/GenBank/DDBJ databases">
        <title>Methylomonas albis sp. nov. and Methylomonas fluvii sp. nov.: Two cold-adapted methanotrophs from the River Elbe and an amended description of Methylovulum psychrotolerans strain Eb1.</title>
        <authorList>
            <person name="Bussmann I.K."/>
            <person name="Klings K.-W."/>
            <person name="Warnstedt J."/>
            <person name="Hoppert M."/>
            <person name="Saborowski A."/>
            <person name="Horn F."/>
            <person name="Liebner S."/>
        </authorList>
    </citation>
    <scope>NUCLEOTIDE SEQUENCE [LARGE SCALE GENOMIC DNA]</scope>
    <source>
        <strain evidence="1 2">EbA</strain>
    </source>
</reference>
<comment type="caution">
    <text evidence="1">The sequence shown here is derived from an EMBL/GenBank/DDBJ whole genome shotgun (WGS) entry which is preliminary data.</text>
</comment>
<gene>
    <name evidence="1" type="ORF">IE877_02805</name>
</gene>
<sequence>MKTTRSIKTRLLIDKIAFTVRLDRYNKDIVLKRFTVDKIYKQYNGRVFSDSNQRYNNNYQITVLNEHKVDVSIYPITSSHNFFALKPTQQNLRKKDV</sequence>
<dbReference type="RefSeq" id="WP_192373056.1">
    <property type="nucleotide sequence ID" value="NZ_CAJHIV010000001.1"/>
</dbReference>
<evidence type="ECO:0000313" key="1">
    <source>
        <dbReference type="EMBL" id="MBD9354826.1"/>
    </source>
</evidence>
<dbReference type="Proteomes" id="UP000652176">
    <property type="component" value="Unassembled WGS sequence"/>
</dbReference>
<dbReference type="EMBL" id="JACXSS010000001">
    <property type="protein sequence ID" value="MBD9354826.1"/>
    <property type="molecule type" value="Genomic_DNA"/>
</dbReference>
<proteinExistence type="predicted"/>
<name>A0ABR9CVI7_9GAMM</name>
<keyword evidence="2" id="KW-1185">Reference proteome</keyword>
<organism evidence="1 2">
    <name type="scientific">Methylomonas albis</name>
    <dbReference type="NCBI Taxonomy" id="1854563"/>
    <lineage>
        <taxon>Bacteria</taxon>
        <taxon>Pseudomonadati</taxon>
        <taxon>Pseudomonadota</taxon>
        <taxon>Gammaproteobacteria</taxon>
        <taxon>Methylococcales</taxon>
        <taxon>Methylococcaceae</taxon>
        <taxon>Methylomonas</taxon>
    </lineage>
</organism>
<evidence type="ECO:0000313" key="2">
    <source>
        <dbReference type="Proteomes" id="UP000652176"/>
    </source>
</evidence>
<accession>A0ABR9CVI7</accession>